<evidence type="ECO:0000313" key="2">
    <source>
        <dbReference type="Proteomes" id="UP001317085"/>
    </source>
</evidence>
<evidence type="ECO:0000313" key="1">
    <source>
        <dbReference type="EMBL" id="MCK1787951.1"/>
    </source>
</evidence>
<organism evidence="1 2">
    <name type="scientific">Pseudomonas emilianonis</name>
    <dbReference type="NCBI Taxonomy" id="2915812"/>
    <lineage>
        <taxon>Bacteria</taxon>
        <taxon>Pseudomonadati</taxon>
        <taxon>Pseudomonadota</taxon>
        <taxon>Gammaproteobacteria</taxon>
        <taxon>Pseudomonadales</taxon>
        <taxon>Pseudomonadaceae</taxon>
        <taxon>Pseudomonas</taxon>
    </lineage>
</organism>
<comment type="caution">
    <text evidence="1">The sequence shown here is derived from an EMBL/GenBank/DDBJ whole genome shotgun (WGS) entry which is preliminary data.</text>
</comment>
<dbReference type="RefSeq" id="WP_247407837.1">
    <property type="nucleotide sequence ID" value="NZ_JAKNRV010000465.1"/>
</dbReference>
<accession>A0ABT0EQI9</accession>
<name>A0ABT0EQI9_9PSED</name>
<protein>
    <submittedName>
        <fullName evidence="1">Uncharacterized protein</fullName>
    </submittedName>
</protein>
<keyword evidence="2" id="KW-1185">Reference proteome</keyword>
<proteinExistence type="predicted"/>
<reference evidence="1 2" key="1">
    <citation type="submission" date="2022-02" db="EMBL/GenBank/DDBJ databases">
        <title>Comparative genomics of the first Antarctic Pseudomonas spp. capable of biotransforming 2,4,6-Trinitrotoluene.</title>
        <authorList>
            <person name="Cabrera M.A."/>
            <person name="Marquez S.L."/>
            <person name="Perez-Donoso J.M."/>
        </authorList>
    </citation>
    <scope>NUCLEOTIDE SEQUENCE [LARGE SCALE GENOMIC DNA]</scope>
    <source>
        <strain evidence="1 2">TNT11</strain>
    </source>
</reference>
<dbReference type="EMBL" id="JAKNRV010000465">
    <property type="protein sequence ID" value="MCK1787951.1"/>
    <property type="molecule type" value="Genomic_DNA"/>
</dbReference>
<dbReference type="Proteomes" id="UP001317085">
    <property type="component" value="Unassembled WGS sequence"/>
</dbReference>
<gene>
    <name evidence="1" type="ORF">L9Z73_27595</name>
</gene>
<sequence length="60" mass="6528">VDGRASGFARHGEVPFIVIVFNSASVCRMQFASAYEDLNVGGAVRRFDLLPMAVDQPTIK</sequence>
<feature type="non-terminal residue" evidence="1">
    <location>
        <position position="1"/>
    </location>
</feature>